<dbReference type="RefSeq" id="WP_377914255.1">
    <property type="nucleotide sequence ID" value="NZ_JBHSKS010000005.1"/>
</dbReference>
<proteinExistence type="predicted"/>
<dbReference type="EMBL" id="JBHSKS010000005">
    <property type="protein sequence ID" value="MFC5191835.1"/>
    <property type="molecule type" value="Genomic_DNA"/>
</dbReference>
<evidence type="ECO:0000313" key="2">
    <source>
        <dbReference type="Proteomes" id="UP001596163"/>
    </source>
</evidence>
<gene>
    <name evidence="1" type="ORF">ACFPIK_08650</name>
</gene>
<name>A0ABW0BWV4_9BACT</name>
<accession>A0ABW0BWV4</accession>
<sequence>MKIQYILLFILFSLVQCTSKTSIDPFDFPNNGKPQYELVGEKIYFPEVLSPWKIDQKEEFLIIQESYKIPSDKPLIHLIKKKSLTLFASKGVIGEGPGQLTDADIFDPGLSDSTFWINAVMSKKMAQFNLYDTSRLSIREFRQPESMLFAYMMYLTKEETFMCLVADTPNKLTEYDFDGKKVGGYGTWEQIPGQPEMDNFLLMTYNKGRLKSNKEKRFYVKASFYRDRIEIFDYQTKTFTNVDGPRKELPPAQISGSGSNSALVFSMDQKYGHKDVAVSERFIYSLYSGRSQQDIQKTGRDSETVFVLSKKGEVISKLMLNKSIRGLTVDESLGKIYGITTDEDPGIAVFDIPKELLKN</sequence>
<dbReference type="Proteomes" id="UP001596163">
    <property type="component" value="Unassembled WGS sequence"/>
</dbReference>
<comment type="caution">
    <text evidence="1">The sequence shown here is derived from an EMBL/GenBank/DDBJ whole genome shotgun (WGS) entry which is preliminary data.</text>
</comment>
<keyword evidence="1" id="KW-0449">Lipoprotein</keyword>
<reference evidence="2" key="1">
    <citation type="journal article" date="2019" name="Int. J. Syst. Evol. Microbiol.">
        <title>The Global Catalogue of Microorganisms (GCM) 10K type strain sequencing project: providing services to taxonomists for standard genome sequencing and annotation.</title>
        <authorList>
            <consortium name="The Broad Institute Genomics Platform"/>
            <consortium name="The Broad Institute Genome Sequencing Center for Infectious Disease"/>
            <person name="Wu L."/>
            <person name="Ma J."/>
        </authorList>
    </citation>
    <scope>NUCLEOTIDE SEQUENCE [LARGE SCALE GENOMIC DNA]</scope>
    <source>
        <strain evidence="2">CGMCC 1.7030</strain>
    </source>
</reference>
<protein>
    <submittedName>
        <fullName evidence="1">BF3164 family lipoprotein</fullName>
    </submittedName>
</protein>
<dbReference type="Pfam" id="PF15869">
    <property type="entry name" value="TolB_like"/>
    <property type="match status" value="1"/>
</dbReference>
<organism evidence="1 2">
    <name type="scientific">Algoriphagus aquatilis</name>
    <dbReference type="NCBI Taxonomy" id="490186"/>
    <lineage>
        <taxon>Bacteria</taxon>
        <taxon>Pseudomonadati</taxon>
        <taxon>Bacteroidota</taxon>
        <taxon>Cytophagia</taxon>
        <taxon>Cytophagales</taxon>
        <taxon>Cyclobacteriaceae</taxon>
        <taxon>Algoriphagus</taxon>
    </lineage>
</organism>
<keyword evidence="2" id="KW-1185">Reference proteome</keyword>
<evidence type="ECO:0000313" key="1">
    <source>
        <dbReference type="EMBL" id="MFC5191835.1"/>
    </source>
</evidence>